<comment type="caution">
    <text evidence="4">The sequence shown here is derived from an EMBL/GenBank/DDBJ whole genome shotgun (WGS) entry which is preliminary data.</text>
</comment>
<dbReference type="PRINTS" id="PR00508">
    <property type="entry name" value="S21N4MTFRASE"/>
</dbReference>
<evidence type="ECO:0000259" key="3">
    <source>
        <dbReference type="Pfam" id="PF01555"/>
    </source>
</evidence>
<dbReference type="EMBL" id="BARU01003840">
    <property type="protein sequence ID" value="GAH28050.1"/>
    <property type="molecule type" value="Genomic_DNA"/>
</dbReference>
<name>X1F667_9ZZZZ</name>
<dbReference type="GO" id="GO:0009007">
    <property type="term" value="F:site-specific DNA-methyltransferase (adenine-specific) activity"/>
    <property type="evidence" value="ECO:0007669"/>
    <property type="project" value="TreeGrafter"/>
</dbReference>
<feature type="domain" description="DNA methylase N-4/N-6" evidence="3">
    <location>
        <begin position="2"/>
        <end position="148"/>
    </location>
</feature>
<dbReference type="GO" id="GO:0005737">
    <property type="term" value="C:cytoplasm"/>
    <property type="evidence" value="ECO:0007669"/>
    <property type="project" value="TreeGrafter"/>
</dbReference>
<dbReference type="Pfam" id="PF01555">
    <property type="entry name" value="N6_N4_Mtase"/>
    <property type="match status" value="1"/>
</dbReference>
<protein>
    <recommendedName>
        <fullName evidence="3">DNA methylase N-4/N-6 domain-containing protein</fullName>
    </recommendedName>
</protein>
<accession>X1F667</accession>
<evidence type="ECO:0000256" key="2">
    <source>
        <dbReference type="ARBA" id="ARBA00022679"/>
    </source>
</evidence>
<dbReference type="GO" id="GO:0008170">
    <property type="term" value="F:N-methyltransferase activity"/>
    <property type="evidence" value="ECO:0007669"/>
    <property type="project" value="InterPro"/>
</dbReference>
<keyword evidence="2" id="KW-0808">Transferase</keyword>
<sequence>GYKLLNEICWYKPNASPNLSTRYFTHSHETVIWAAKSEKSKHKFDYQLMKQIAGGKQMRSLWMDIDVEDEPQGIWSIPTPPSAEKKFGKHPTQKPLALLERIILAATKPGDTVLDPFTGSSTTGVAAIRHGRCFIGIDTNTEYLELSVKRLDEEFARISGKPRLIKELA</sequence>
<dbReference type="GO" id="GO:0003677">
    <property type="term" value="F:DNA binding"/>
    <property type="evidence" value="ECO:0007669"/>
    <property type="project" value="InterPro"/>
</dbReference>
<dbReference type="InterPro" id="IPR002941">
    <property type="entry name" value="DNA_methylase_N4/N6"/>
</dbReference>
<feature type="non-terminal residue" evidence="4">
    <location>
        <position position="1"/>
    </location>
</feature>
<gene>
    <name evidence="4" type="ORF">S03H2_08056</name>
</gene>
<organism evidence="4">
    <name type="scientific">marine sediment metagenome</name>
    <dbReference type="NCBI Taxonomy" id="412755"/>
    <lineage>
        <taxon>unclassified sequences</taxon>
        <taxon>metagenomes</taxon>
        <taxon>ecological metagenomes</taxon>
    </lineage>
</organism>
<proteinExistence type="predicted"/>
<dbReference type="GO" id="GO:0032259">
    <property type="term" value="P:methylation"/>
    <property type="evidence" value="ECO:0007669"/>
    <property type="project" value="UniProtKB-KW"/>
</dbReference>
<dbReference type="PANTHER" id="PTHR13370">
    <property type="entry name" value="RNA METHYLASE-RELATED"/>
    <property type="match status" value="1"/>
</dbReference>
<keyword evidence="1" id="KW-0489">Methyltransferase</keyword>
<reference evidence="4" key="1">
    <citation type="journal article" date="2014" name="Front. Microbiol.">
        <title>High frequency of phylogenetically diverse reductive dehalogenase-homologous genes in deep subseafloor sedimentary metagenomes.</title>
        <authorList>
            <person name="Kawai M."/>
            <person name="Futagami T."/>
            <person name="Toyoda A."/>
            <person name="Takaki Y."/>
            <person name="Nishi S."/>
            <person name="Hori S."/>
            <person name="Arai W."/>
            <person name="Tsubouchi T."/>
            <person name="Morono Y."/>
            <person name="Uchiyama I."/>
            <person name="Ito T."/>
            <person name="Fujiyama A."/>
            <person name="Inagaki F."/>
            <person name="Takami H."/>
        </authorList>
    </citation>
    <scope>NUCLEOTIDE SEQUENCE</scope>
    <source>
        <strain evidence="4">Expedition CK06-06</strain>
    </source>
</reference>
<dbReference type="PANTHER" id="PTHR13370:SF3">
    <property type="entry name" value="TRNA (GUANINE(10)-N2)-METHYLTRANSFERASE HOMOLOG"/>
    <property type="match status" value="1"/>
</dbReference>
<evidence type="ECO:0000313" key="4">
    <source>
        <dbReference type="EMBL" id="GAH28050.1"/>
    </source>
</evidence>
<dbReference type="InterPro" id="IPR001091">
    <property type="entry name" value="RM_Methyltransferase"/>
</dbReference>
<dbReference type="AlphaFoldDB" id="X1F667"/>
<evidence type="ECO:0000256" key="1">
    <source>
        <dbReference type="ARBA" id="ARBA00022603"/>
    </source>
</evidence>
<dbReference type="SUPFAM" id="SSF53335">
    <property type="entry name" value="S-adenosyl-L-methionine-dependent methyltransferases"/>
    <property type="match status" value="1"/>
</dbReference>
<dbReference type="Gene3D" id="3.40.50.150">
    <property type="entry name" value="Vaccinia Virus protein VP39"/>
    <property type="match status" value="1"/>
</dbReference>
<dbReference type="InterPro" id="IPR029063">
    <property type="entry name" value="SAM-dependent_MTases_sf"/>
</dbReference>